<dbReference type="EMBL" id="CP006272">
    <property type="protein sequence ID" value="AGZ45694.1"/>
    <property type="molecule type" value="Genomic_DNA"/>
</dbReference>
<protein>
    <submittedName>
        <fullName evidence="2">Negative transcription regulator padR</fullName>
    </submittedName>
</protein>
<dbReference type="HOGENOM" id="CLU_089258_4_0_11"/>
<dbReference type="SUPFAM" id="SSF46785">
    <property type="entry name" value="Winged helix' DNA-binding domain"/>
    <property type="match status" value="1"/>
</dbReference>
<dbReference type="KEGG" id="afs:AFR_37200"/>
<dbReference type="InterPro" id="IPR036388">
    <property type="entry name" value="WH-like_DNA-bd_sf"/>
</dbReference>
<reference evidence="2 3" key="1">
    <citation type="journal article" date="2014" name="J. Biotechnol.">
        <title>Complete genome sequence of the actinobacterium Actinoplanes friuliensis HAG 010964, producer of the lipopeptide antibiotic friulimycin.</title>
        <authorList>
            <person name="Ruckert C."/>
            <person name="Szczepanowski R."/>
            <person name="Albersmeier A."/>
            <person name="Goesmann A."/>
            <person name="Fischer N."/>
            <person name="Steinkamper A."/>
            <person name="Puhler A."/>
            <person name="Biener R."/>
            <person name="Schwartz D."/>
            <person name="Kalinowski J."/>
        </authorList>
    </citation>
    <scope>NUCLEOTIDE SEQUENCE [LARGE SCALE GENOMIC DNA]</scope>
    <source>
        <strain evidence="2 3">DSM 7358</strain>
    </source>
</reference>
<sequence length="198" mass="22250">MTSALPRRSTLAMVLLALLAEAPMHPYRMQQMIKERGQDQLVNVAQRNSVYQALDRLVRDGLARPGGTAREAGRPERTVYEITEAGGATLRRWLTEMLPTPAREFPEFPAALAFLPILDPAEVRTLLERRATTLREKLAQIDAQAPPGLPRLFLIEDEYRSAMLRAELTWLDALVDDLASGRLSWDENLIVETLAEFG</sequence>
<evidence type="ECO:0000313" key="2">
    <source>
        <dbReference type="EMBL" id="AGZ45694.1"/>
    </source>
</evidence>
<gene>
    <name evidence="2" type="ORF">AFR_37200</name>
</gene>
<name>U5W982_9ACTN</name>
<dbReference type="Gene3D" id="1.10.10.10">
    <property type="entry name" value="Winged helix-like DNA-binding domain superfamily/Winged helix DNA-binding domain"/>
    <property type="match status" value="1"/>
</dbReference>
<organism evidence="2 3">
    <name type="scientific">Actinoplanes friuliensis DSM 7358</name>
    <dbReference type="NCBI Taxonomy" id="1246995"/>
    <lineage>
        <taxon>Bacteria</taxon>
        <taxon>Bacillati</taxon>
        <taxon>Actinomycetota</taxon>
        <taxon>Actinomycetes</taxon>
        <taxon>Micromonosporales</taxon>
        <taxon>Micromonosporaceae</taxon>
        <taxon>Actinoplanes</taxon>
    </lineage>
</organism>
<dbReference type="eggNOG" id="COG1695">
    <property type="taxonomic scope" value="Bacteria"/>
</dbReference>
<dbReference type="InterPro" id="IPR005149">
    <property type="entry name" value="Tscrpt_reg_PadR_N"/>
</dbReference>
<dbReference type="PANTHER" id="PTHR43252">
    <property type="entry name" value="TRANSCRIPTIONAL REGULATOR YQJI"/>
    <property type="match status" value="1"/>
</dbReference>
<proteinExistence type="predicted"/>
<dbReference type="PATRIC" id="fig|1246995.3.peg.7526"/>
<dbReference type="InterPro" id="IPR036390">
    <property type="entry name" value="WH_DNA-bd_sf"/>
</dbReference>
<dbReference type="RefSeq" id="WP_023562029.1">
    <property type="nucleotide sequence ID" value="NC_022657.1"/>
</dbReference>
<dbReference type="STRING" id="1246995.AFR_37200"/>
<evidence type="ECO:0000259" key="1">
    <source>
        <dbReference type="Pfam" id="PF03551"/>
    </source>
</evidence>
<accession>U5W982</accession>
<dbReference type="PANTHER" id="PTHR43252:SF6">
    <property type="entry name" value="NEGATIVE TRANSCRIPTION REGULATOR PADR"/>
    <property type="match status" value="1"/>
</dbReference>
<keyword evidence="3" id="KW-1185">Reference proteome</keyword>
<dbReference type="AlphaFoldDB" id="U5W982"/>
<evidence type="ECO:0000313" key="3">
    <source>
        <dbReference type="Proteomes" id="UP000017746"/>
    </source>
</evidence>
<dbReference type="Proteomes" id="UP000017746">
    <property type="component" value="Chromosome"/>
</dbReference>
<feature type="domain" description="Transcription regulator PadR N-terminal" evidence="1">
    <location>
        <begin position="15"/>
        <end position="91"/>
    </location>
</feature>
<dbReference type="Pfam" id="PF03551">
    <property type="entry name" value="PadR"/>
    <property type="match status" value="1"/>
</dbReference>